<evidence type="ECO:0000313" key="3">
    <source>
        <dbReference type="Proteomes" id="UP001153269"/>
    </source>
</evidence>
<organism evidence="2 3">
    <name type="scientific">Pleuronectes platessa</name>
    <name type="common">European plaice</name>
    <dbReference type="NCBI Taxonomy" id="8262"/>
    <lineage>
        <taxon>Eukaryota</taxon>
        <taxon>Metazoa</taxon>
        <taxon>Chordata</taxon>
        <taxon>Craniata</taxon>
        <taxon>Vertebrata</taxon>
        <taxon>Euteleostomi</taxon>
        <taxon>Actinopterygii</taxon>
        <taxon>Neopterygii</taxon>
        <taxon>Teleostei</taxon>
        <taxon>Neoteleostei</taxon>
        <taxon>Acanthomorphata</taxon>
        <taxon>Carangaria</taxon>
        <taxon>Pleuronectiformes</taxon>
        <taxon>Pleuronectoidei</taxon>
        <taxon>Pleuronectidae</taxon>
        <taxon>Pleuronectes</taxon>
    </lineage>
</organism>
<feature type="region of interest" description="Disordered" evidence="1">
    <location>
        <begin position="1"/>
        <end position="21"/>
    </location>
</feature>
<proteinExistence type="predicted"/>
<gene>
    <name evidence="2" type="ORF">PLEPLA_LOCUS33623</name>
</gene>
<feature type="compositionally biased region" description="Polar residues" evidence="1">
    <location>
        <begin position="1"/>
        <end position="14"/>
    </location>
</feature>
<evidence type="ECO:0000313" key="2">
    <source>
        <dbReference type="EMBL" id="CAB1445880.1"/>
    </source>
</evidence>
<comment type="caution">
    <text evidence="2">The sequence shown here is derived from an EMBL/GenBank/DDBJ whole genome shotgun (WGS) entry which is preliminary data.</text>
</comment>
<name>A0A9N7V5A0_PLEPL</name>
<dbReference type="Proteomes" id="UP001153269">
    <property type="component" value="Unassembled WGS sequence"/>
</dbReference>
<accession>A0A9N7V5A0</accession>
<reference evidence="2" key="1">
    <citation type="submission" date="2020-03" db="EMBL/GenBank/DDBJ databases">
        <authorList>
            <person name="Weist P."/>
        </authorList>
    </citation>
    <scope>NUCLEOTIDE SEQUENCE</scope>
</reference>
<evidence type="ECO:0000256" key="1">
    <source>
        <dbReference type="SAM" id="MobiDB-lite"/>
    </source>
</evidence>
<dbReference type="EMBL" id="CADEAL010003813">
    <property type="protein sequence ID" value="CAB1445880.1"/>
    <property type="molecule type" value="Genomic_DNA"/>
</dbReference>
<dbReference type="AlphaFoldDB" id="A0A9N7V5A0"/>
<protein>
    <submittedName>
        <fullName evidence="2">Uncharacterized protein</fullName>
    </submittedName>
</protein>
<keyword evidence="3" id="KW-1185">Reference proteome</keyword>
<sequence>MGLQSLSVPSTHPSSRPLGARRPELISLQITWSTGSSQPAGCCGGGAARGTHTSCSLTDSHTGSTEERRQNEASLTITQTLEVGLELWKDRCSSQFLPVHKPTCAGHSGATSTSRELLVIKADAACPDENTNPAAAEPVPNACDVIGRRDAHRPLPLARGGCQSAERRSGRIRLHLPELIVPLDQEARDSCACVCGRSAVPLARAPVLELLRARQEESARGQLLSPVPRRSRWLLRWIRGNRAAL</sequence>